<dbReference type="OrthoDB" id="4115389at2759"/>
<evidence type="ECO:0000313" key="3">
    <source>
        <dbReference type="Proteomes" id="UP000664132"/>
    </source>
</evidence>
<evidence type="ECO:0000313" key="2">
    <source>
        <dbReference type="EMBL" id="KAG4416028.1"/>
    </source>
</evidence>
<protein>
    <recommendedName>
        <fullName evidence="1">Clr5 domain-containing protein</fullName>
    </recommendedName>
</protein>
<accession>A0A8H7TC02</accession>
<dbReference type="Pfam" id="PF14420">
    <property type="entry name" value="Clr5"/>
    <property type="match status" value="1"/>
</dbReference>
<dbReference type="AlphaFoldDB" id="A0A8H7TC02"/>
<dbReference type="PANTHER" id="PTHR38788:SF3">
    <property type="entry name" value="CLR5 DOMAIN-CONTAINING PROTEIN"/>
    <property type="match status" value="1"/>
</dbReference>
<dbReference type="Proteomes" id="UP000664132">
    <property type="component" value="Unassembled WGS sequence"/>
</dbReference>
<sequence length="337" mass="38630">MPKNWSNHADEIRRLYLKEGKPLKEVRAIMAADHEFEASTRAYRMYFESLGWRKNTSAISRRAQKHSVRCITSPISTTIESAFEAPQPSRLSLGQPPGTFPWQPVSDIDLPTQEAFAAIYGITFRTSGTDAKDILSLVQWAPPAVALQAVLLKWQSDGLYLKVSQDLILDNHYLFDVQFRTFSGGTIFQLIEEKVSSQEKLQLGRTCIEADLECHESQRQQYSNGTYPSPEFQSADAEPFWKRAYRAIEWVDAKRILLATATPKLVLESSFFVIAESFFKRYKKQLDGLKARYYPHILTSADVFLVRSKYLRLLEDLYGSMMELGLSWHKHAMSIIK</sequence>
<dbReference type="InterPro" id="IPR025676">
    <property type="entry name" value="Clr5_dom"/>
</dbReference>
<dbReference type="EMBL" id="JAFJYH010000200">
    <property type="protein sequence ID" value="KAG4416028.1"/>
    <property type="molecule type" value="Genomic_DNA"/>
</dbReference>
<dbReference type="PANTHER" id="PTHR38788">
    <property type="entry name" value="CLR5 DOMAIN-CONTAINING PROTEIN"/>
    <property type="match status" value="1"/>
</dbReference>
<keyword evidence="3" id="KW-1185">Reference proteome</keyword>
<organism evidence="2 3">
    <name type="scientific">Cadophora malorum</name>
    <dbReference type="NCBI Taxonomy" id="108018"/>
    <lineage>
        <taxon>Eukaryota</taxon>
        <taxon>Fungi</taxon>
        <taxon>Dikarya</taxon>
        <taxon>Ascomycota</taxon>
        <taxon>Pezizomycotina</taxon>
        <taxon>Leotiomycetes</taxon>
        <taxon>Helotiales</taxon>
        <taxon>Ploettnerulaceae</taxon>
        <taxon>Cadophora</taxon>
    </lineage>
</organism>
<name>A0A8H7TC02_9HELO</name>
<proteinExistence type="predicted"/>
<comment type="caution">
    <text evidence="2">The sequence shown here is derived from an EMBL/GenBank/DDBJ whole genome shotgun (WGS) entry which is preliminary data.</text>
</comment>
<gene>
    <name evidence="2" type="ORF">IFR04_010853</name>
</gene>
<evidence type="ECO:0000259" key="1">
    <source>
        <dbReference type="Pfam" id="PF14420"/>
    </source>
</evidence>
<feature type="domain" description="Clr5" evidence="1">
    <location>
        <begin position="1"/>
        <end position="52"/>
    </location>
</feature>
<reference evidence="2" key="1">
    <citation type="submission" date="2021-02" db="EMBL/GenBank/DDBJ databases">
        <title>Genome sequence Cadophora malorum strain M34.</title>
        <authorList>
            <person name="Stefanovic E."/>
            <person name="Vu D."/>
            <person name="Scully C."/>
            <person name="Dijksterhuis J."/>
            <person name="Roader J."/>
            <person name="Houbraken J."/>
        </authorList>
    </citation>
    <scope>NUCLEOTIDE SEQUENCE</scope>
    <source>
        <strain evidence="2">M34</strain>
    </source>
</reference>